<protein>
    <submittedName>
        <fullName evidence="2">HAD-like protein</fullName>
    </submittedName>
</protein>
<organism evidence="2 3">
    <name type="scientific">Byssothecium circinans</name>
    <dbReference type="NCBI Taxonomy" id="147558"/>
    <lineage>
        <taxon>Eukaryota</taxon>
        <taxon>Fungi</taxon>
        <taxon>Dikarya</taxon>
        <taxon>Ascomycota</taxon>
        <taxon>Pezizomycotina</taxon>
        <taxon>Dothideomycetes</taxon>
        <taxon>Pleosporomycetidae</taxon>
        <taxon>Pleosporales</taxon>
        <taxon>Massarineae</taxon>
        <taxon>Massarinaceae</taxon>
        <taxon>Byssothecium</taxon>
    </lineage>
</organism>
<dbReference type="CDD" id="cd01427">
    <property type="entry name" value="HAD_like"/>
    <property type="match status" value="1"/>
</dbReference>
<evidence type="ECO:0000313" key="3">
    <source>
        <dbReference type="Proteomes" id="UP000800035"/>
    </source>
</evidence>
<dbReference type="EMBL" id="ML976987">
    <property type="protein sequence ID" value="KAF1958211.1"/>
    <property type="molecule type" value="Genomic_DNA"/>
</dbReference>
<proteinExistence type="predicted"/>
<name>A0A6A5U000_9PLEO</name>
<dbReference type="GO" id="GO:0016791">
    <property type="term" value="F:phosphatase activity"/>
    <property type="evidence" value="ECO:0007669"/>
    <property type="project" value="UniProtKB-ARBA"/>
</dbReference>
<feature type="region of interest" description="Disordered" evidence="1">
    <location>
        <begin position="1"/>
        <end position="29"/>
    </location>
</feature>
<sequence>MATPDWKTPPRPRRFAPLDPTRRKEGDERPTLKGIVFDVDGTLCQPQNYMFAEMRSALGITKATDILDHIYSLPEPAQSEAHGKVRAIERTAMTKQQPQAGLVELMDYLDSRNIPKGICTRNFDAPVTHLLTKFLPSSKFNPIITREFRPPKPDPAGILHIAKSWFHTDGGNSLIMVGDSIDDMTAGYRAGAATVLLVNDVNRHLAAHEHTDLVVEQLDHLVPILEAGFEGRAE</sequence>
<dbReference type="OrthoDB" id="426235at2759"/>
<dbReference type="Gene3D" id="3.40.50.1000">
    <property type="entry name" value="HAD superfamily/HAD-like"/>
    <property type="match status" value="1"/>
</dbReference>
<dbReference type="PANTHER" id="PTHR43885:SF1">
    <property type="entry name" value="SUPERFAMILY HYDROLASE, PUTATIVE (AFU_ORTHOLOGUE AFUA_4G13290)-RELATED"/>
    <property type="match status" value="1"/>
</dbReference>
<feature type="compositionally biased region" description="Basic and acidic residues" evidence="1">
    <location>
        <begin position="20"/>
        <end position="29"/>
    </location>
</feature>
<gene>
    <name evidence="2" type="ORF">CC80DRAFT_408814</name>
</gene>
<dbReference type="InterPro" id="IPR023214">
    <property type="entry name" value="HAD_sf"/>
</dbReference>
<dbReference type="InterPro" id="IPR036412">
    <property type="entry name" value="HAD-like_sf"/>
</dbReference>
<evidence type="ECO:0000313" key="2">
    <source>
        <dbReference type="EMBL" id="KAF1958211.1"/>
    </source>
</evidence>
<keyword evidence="3" id="KW-1185">Reference proteome</keyword>
<dbReference type="SFLD" id="SFLDS00003">
    <property type="entry name" value="Haloacid_Dehalogenase"/>
    <property type="match status" value="1"/>
</dbReference>
<evidence type="ECO:0000256" key="1">
    <source>
        <dbReference type="SAM" id="MobiDB-lite"/>
    </source>
</evidence>
<dbReference type="PANTHER" id="PTHR43885">
    <property type="entry name" value="HALOACID DEHALOGENASE-LIKE HYDROLASE"/>
    <property type="match status" value="1"/>
</dbReference>
<dbReference type="SFLD" id="SFLDG01129">
    <property type="entry name" value="C1.5:_HAD__Beta-PGM__Phosphata"/>
    <property type="match status" value="1"/>
</dbReference>
<dbReference type="Proteomes" id="UP000800035">
    <property type="component" value="Unassembled WGS sequence"/>
</dbReference>
<accession>A0A6A5U000</accession>
<dbReference type="InterPro" id="IPR041492">
    <property type="entry name" value="HAD_2"/>
</dbReference>
<dbReference type="InterPro" id="IPR006439">
    <property type="entry name" value="HAD-SF_hydro_IA"/>
</dbReference>
<dbReference type="AlphaFoldDB" id="A0A6A5U000"/>
<reference evidence="2" key="1">
    <citation type="journal article" date="2020" name="Stud. Mycol.">
        <title>101 Dothideomycetes genomes: a test case for predicting lifestyles and emergence of pathogens.</title>
        <authorList>
            <person name="Haridas S."/>
            <person name="Albert R."/>
            <person name="Binder M."/>
            <person name="Bloem J."/>
            <person name="Labutti K."/>
            <person name="Salamov A."/>
            <person name="Andreopoulos B."/>
            <person name="Baker S."/>
            <person name="Barry K."/>
            <person name="Bills G."/>
            <person name="Bluhm B."/>
            <person name="Cannon C."/>
            <person name="Castanera R."/>
            <person name="Culley D."/>
            <person name="Daum C."/>
            <person name="Ezra D."/>
            <person name="Gonzalez J."/>
            <person name="Henrissat B."/>
            <person name="Kuo A."/>
            <person name="Liang C."/>
            <person name="Lipzen A."/>
            <person name="Lutzoni F."/>
            <person name="Magnuson J."/>
            <person name="Mondo S."/>
            <person name="Nolan M."/>
            <person name="Ohm R."/>
            <person name="Pangilinan J."/>
            <person name="Park H.-J."/>
            <person name="Ramirez L."/>
            <person name="Alfaro M."/>
            <person name="Sun H."/>
            <person name="Tritt A."/>
            <person name="Yoshinaga Y."/>
            <person name="Zwiers L.-H."/>
            <person name="Turgeon B."/>
            <person name="Goodwin S."/>
            <person name="Spatafora J."/>
            <person name="Crous P."/>
            <person name="Grigoriev I."/>
        </authorList>
    </citation>
    <scope>NUCLEOTIDE SEQUENCE</scope>
    <source>
        <strain evidence="2">CBS 675.92</strain>
    </source>
</reference>
<dbReference type="NCBIfam" id="TIGR01549">
    <property type="entry name" value="HAD-SF-IA-v1"/>
    <property type="match status" value="1"/>
</dbReference>
<dbReference type="Pfam" id="PF13419">
    <property type="entry name" value="HAD_2"/>
    <property type="match status" value="1"/>
</dbReference>
<dbReference type="Gene3D" id="1.10.260.80">
    <property type="match status" value="1"/>
</dbReference>
<dbReference type="SUPFAM" id="SSF56784">
    <property type="entry name" value="HAD-like"/>
    <property type="match status" value="1"/>
</dbReference>